<organism evidence="1 2">
    <name type="scientific">Dorcoceras hygrometricum</name>
    <dbReference type="NCBI Taxonomy" id="472368"/>
    <lineage>
        <taxon>Eukaryota</taxon>
        <taxon>Viridiplantae</taxon>
        <taxon>Streptophyta</taxon>
        <taxon>Embryophyta</taxon>
        <taxon>Tracheophyta</taxon>
        <taxon>Spermatophyta</taxon>
        <taxon>Magnoliopsida</taxon>
        <taxon>eudicotyledons</taxon>
        <taxon>Gunneridae</taxon>
        <taxon>Pentapetalae</taxon>
        <taxon>asterids</taxon>
        <taxon>lamiids</taxon>
        <taxon>Lamiales</taxon>
        <taxon>Gesneriaceae</taxon>
        <taxon>Didymocarpoideae</taxon>
        <taxon>Trichosporeae</taxon>
        <taxon>Loxocarpinae</taxon>
        <taxon>Dorcoceras</taxon>
    </lineage>
</organism>
<name>A0A2Z7A1X2_9LAMI</name>
<dbReference type="EMBL" id="KV072777">
    <property type="protein sequence ID" value="KZV06616.1"/>
    <property type="molecule type" value="Genomic_DNA"/>
</dbReference>
<dbReference type="Proteomes" id="UP000250235">
    <property type="component" value="Unassembled WGS sequence"/>
</dbReference>
<keyword evidence="2" id="KW-1185">Reference proteome</keyword>
<reference evidence="1 2" key="1">
    <citation type="journal article" date="2015" name="Proc. Natl. Acad. Sci. U.S.A.">
        <title>The resurrection genome of Boea hygrometrica: A blueprint for survival of dehydration.</title>
        <authorList>
            <person name="Xiao L."/>
            <person name="Yang G."/>
            <person name="Zhang L."/>
            <person name="Yang X."/>
            <person name="Zhao S."/>
            <person name="Ji Z."/>
            <person name="Zhou Q."/>
            <person name="Hu M."/>
            <person name="Wang Y."/>
            <person name="Chen M."/>
            <person name="Xu Y."/>
            <person name="Jin H."/>
            <person name="Xiao X."/>
            <person name="Hu G."/>
            <person name="Bao F."/>
            <person name="Hu Y."/>
            <person name="Wan P."/>
            <person name="Li L."/>
            <person name="Deng X."/>
            <person name="Kuang T."/>
            <person name="Xiang C."/>
            <person name="Zhu J.K."/>
            <person name="Oliver M.J."/>
            <person name="He Y."/>
        </authorList>
    </citation>
    <scope>NUCLEOTIDE SEQUENCE [LARGE SCALE GENOMIC DNA]</scope>
    <source>
        <strain evidence="2">cv. XS01</strain>
    </source>
</reference>
<evidence type="ECO:0000313" key="1">
    <source>
        <dbReference type="EMBL" id="KZV06616.1"/>
    </source>
</evidence>
<evidence type="ECO:0000313" key="2">
    <source>
        <dbReference type="Proteomes" id="UP000250235"/>
    </source>
</evidence>
<dbReference type="AlphaFoldDB" id="A0A2Z7A1X2"/>
<gene>
    <name evidence="1" type="ORF">F511_45904</name>
</gene>
<sequence>MKRDVEEKRRRRRGISAGCYLELAMAKRCRLHKLVRQRFDFAHIIQQDGSYNDEFSRMIFAKRFSRREDSAVARRKEAKCSSRCVISAAKQLTKGCQLLSSIQNGESDRSLQSKGRKYFYFTEERCTKVERRQDSLLER</sequence>
<accession>A0A2Z7A1X2</accession>
<protein>
    <submittedName>
        <fullName evidence="1">Uncharacterized protein</fullName>
    </submittedName>
</protein>
<proteinExistence type="predicted"/>